<reference evidence="5 6" key="1">
    <citation type="journal article" date="2015" name="Genome Announc.">
        <title>Expanding the biotechnology potential of lactobacilli through comparative genomics of 213 strains and associated genera.</title>
        <authorList>
            <person name="Sun Z."/>
            <person name="Harris H.M."/>
            <person name="McCann A."/>
            <person name="Guo C."/>
            <person name="Argimon S."/>
            <person name="Zhang W."/>
            <person name="Yang X."/>
            <person name="Jeffery I.B."/>
            <person name="Cooney J.C."/>
            <person name="Kagawa T.F."/>
            <person name="Liu W."/>
            <person name="Song Y."/>
            <person name="Salvetti E."/>
            <person name="Wrobel A."/>
            <person name="Rasinkangas P."/>
            <person name="Parkhill J."/>
            <person name="Rea M.C."/>
            <person name="O'Sullivan O."/>
            <person name="Ritari J."/>
            <person name="Douillard F.P."/>
            <person name="Paul Ross R."/>
            <person name="Yang R."/>
            <person name="Briner A.E."/>
            <person name="Felis G.E."/>
            <person name="de Vos W.M."/>
            <person name="Barrangou R."/>
            <person name="Klaenhammer T.R."/>
            <person name="Caufield P.W."/>
            <person name="Cui Y."/>
            <person name="Zhang H."/>
            <person name="O'Toole P.W."/>
        </authorList>
    </citation>
    <scope>NUCLEOTIDE SEQUENCE [LARGE SCALE GENOMIC DNA]</scope>
    <source>
        <strain evidence="5 6">DSM 16381</strain>
    </source>
</reference>
<dbReference type="OrthoDB" id="2619345at2"/>
<evidence type="ECO:0000256" key="3">
    <source>
        <dbReference type="ARBA" id="ARBA00023163"/>
    </source>
</evidence>
<keyword evidence="2" id="KW-0238">DNA-binding</keyword>
<proteinExistence type="predicted"/>
<dbReference type="Proteomes" id="UP000051580">
    <property type="component" value="Unassembled WGS sequence"/>
</dbReference>
<dbReference type="STRING" id="1423753.FD28_GL000020"/>
<name>A0A0R1UYL3_9LACO</name>
<evidence type="ECO:0000256" key="2">
    <source>
        <dbReference type="ARBA" id="ARBA00023125"/>
    </source>
</evidence>
<protein>
    <recommendedName>
        <fullName evidence="4">HTH hxlR-type domain-containing protein</fullName>
    </recommendedName>
</protein>
<dbReference type="Pfam" id="PF01638">
    <property type="entry name" value="HxlR"/>
    <property type="match status" value="1"/>
</dbReference>
<comment type="caution">
    <text evidence="5">The sequence shown here is derived from an EMBL/GenBank/DDBJ whole genome shotgun (WGS) entry which is preliminary data.</text>
</comment>
<evidence type="ECO:0000259" key="4">
    <source>
        <dbReference type="PROSITE" id="PS51118"/>
    </source>
</evidence>
<gene>
    <name evidence="5" type="ORF">FD28_GL000020</name>
</gene>
<dbReference type="SUPFAM" id="SSF46785">
    <property type="entry name" value="Winged helix' DNA-binding domain"/>
    <property type="match status" value="1"/>
</dbReference>
<keyword evidence="1" id="KW-0805">Transcription regulation</keyword>
<organism evidence="5 6">
    <name type="scientific">Levilactobacillus hammesii DSM 16381</name>
    <dbReference type="NCBI Taxonomy" id="1423753"/>
    <lineage>
        <taxon>Bacteria</taxon>
        <taxon>Bacillati</taxon>
        <taxon>Bacillota</taxon>
        <taxon>Bacilli</taxon>
        <taxon>Lactobacillales</taxon>
        <taxon>Lactobacillaceae</taxon>
        <taxon>Levilactobacillus</taxon>
    </lineage>
</organism>
<sequence length="134" mass="15382">MQTQNYFLGCNYIIDLVDGKWKPSIICSLGLGDKRFGELRQYFMRLYGVAPAEKVLSEQLHQLIDHKIVKRTSYDVMPMKVIYSLTDDGKALKKLLIQMTQFAESIQDDSVHFKYSSKAMLGLVDLNLKENLAD</sequence>
<dbReference type="AlphaFoldDB" id="A0A0R1UYL3"/>
<evidence type="ECO:0000256" key="1">
    <source>
        <dbReference type="ARBA" id="ARBA00023015"/>
    </source>
</evidence>
<dbReference type="InterPro" id="IPR036388">
    <property type="entry name" value="WH-like_DNA-bd_sf"/>
</dbReference>
<dbReference type="PANTHER" id="PTHR33204">
    <property type="entry name" value="TRANSCRIPTIONAL REGULATOR, MARR FAMILY"/>
    <property type="match status" value="1"/>
</dbReference>
<accession>A0A0R1UYL3</accession>
<dbReference type="Gene3D" id="1.10.10.10">
    <property type="entry name" value="Winged helix-like DNA-binding domain superfamily/Winged helix DNA-binding domain"/>
    <property type="match status" value="1"/>
</dbReference>
<dbReference type="PATRIC" id="fig|1423753.3.peg.22"/>
<keyword evidence="3" id="KW-0804">Transcription</keyword>
<feature type="domain" description="HTH hxlR-type" evidence="4">
    <location>
        <begin position="8"/>
        <end position="111"/>
    </location>
</feature>
<evidence type="ECO:0000313" key="6">
    <source>
        <dbReference type="Proteomes" id="UP000051580"/>
    </source>
</evidence>
<dbReference type="RefSeq" id="WP_057731350.1">
    <property type="nucleotide sequence ID" value="NZ_AZFS01000006.1"/>
</dbReference>
<dbReference type="PROSITE" id="PS51118">
    <property type="entry name" value="HTH_HXLR"/>
    <property type="match status" value="1"/>
</dbReference>
<keyword evidence="6" id="KW-1185">Reference proteome</keyword>
<dbReference type="InterPro" id="IPR002577">
    <property type="entry name" value="HTH_HxlR"/>
</dbReference>
<dbReference type="GO" id="GO:0003677">
    <property type="term" value="F:DNA binding"/>
    <property type="evidence" value="ECO:0007669"/>
    <property type="project" value="UniProtKB-KW"/>
</dbReference>
<evidence type="ECO:0000313" key="5">
    <source>
        <dbReference type="EMBL" id="KRL98222.1"/>
    </source>
</evidence>
<dbReference type="InterPro" id="IPR036390">
    <property type="entry name" value="WH_DNA-bd_sf"/>
</dbReference>
<dbReference type="EMBL" id="AZFS01000006">
    <property type="protein sequence ID" value="KRL98222.1"/>
    <property type="molecule type" value="Genomic_DNA"/>
</dbReference>